<name>A0A8T2ZEI7_POPDE</name>
<dbReference type="AlphaFoldDB" id="A0A8T2ZEI7"/>
<comment type="caution">
    <text evidence="2">The sequence shown here is derived from an EMBL/GenBank/DDBJ whole genome shotgun (WGS) entry which is preliminary data.</text>
</comment>
<evidence type="ECO:0000256" key="1">
    <source>
        <dbReference type="SAM" id="MobiDB-lite"/>
    </source>
</evidence>
<dbReference type="Proteomes" id="UP000807159">
    <property type="component" value="Chromosome 2"/>
</dbReference>
<protein>
    <submittedName>
        <fullName evidence="2">Uncharacterized protein</fullName>
    </submittedName>
</protein>
<sequence>MAASRAATGSSRPSILRQAMNMQRRTQSSLLNGARGNIVCCATAFATAEMFIGLHKLSNTLSEAIAKLDDDCEKSTKERKEFKSKILSVGSVQAKETFALAINVVPGEEQGTTKAITSERRSPASPSKQW</sequence>
<organism evidence="2 3">
    <name type="scientific">Populus deltoides</name>
    <name type="common">Eastern poplar</name>
    <name type="synonym">Eastern cottonwood</name>
    <dbReference type="NCBI Taxonomy" id="3696"/>
    <lineage>
        <taxon>Eukaryota</taxon>
        <taxon>Viridiplantae</taxon>
        <taxon>Streptophyta</taxon>
        <taxon>Embryophyta</taxon>
        <taxon>Tracheophyta</taxon>
        <taxon>Spermatophyta</taxon>
        <taxon>Magnoliopsida</taxon>
        <taxon>eudicotyledons</taxon>
        <taxon>Gunneridae</taxon>
        <taxon>Pentapetalae</taxon>
        <taxon>rosids</taxon>
        <taxon>fabids</taxon>
        <taxon>Malpighiales</taxon>
        <taxon>Salicaceae</taxon>
        <taxon>Saliceae</taxon>
        <taxon>Populus</taxon>
    </lineage>
</organism>
<keyword evidence="3" id="KW-1185">Reference proteome</keyword>
<accession>A0A8T2ZEI7</accession>
<evidence type="ECO:0000313" key="3">
    <source>
        <dbReference type="Proteomes" id="UP000807159"/>
    </source>
</evidence>
<dbReference type="InterPro" id="IPR023213">
    <property type="entry name" value="CAT-like_dom_sf"/>
</dbReference>
<gene>
    <name evidence="2" type="ORF">H0E87_004234</name>
</gene>
<evidence type="ECO:0000313" key="2">
    <source>
        <dbReference type="EMBL" id="KAH8515711.1"/>
    </source>
</evidence>
<dbReference type="Gene3D" id="3.30.559.10">
    <property type="entry name" value="Chloramphenicol acetyltransferase-like domain"/>
    <property type="match status" value="1"/>
</dbReference>
<reference evidence="2" key="1">
    <citation type="journal article" date="2021" name="J. Hered.">
        <title>Genome Assembly of Salicaceae Populus deltoides (Eastern Cottonwood) I-69 Based on Nanopore Sequencing and Hi-C Technologies.</title>
        <authorList>
            <person name="Bai S."/>
            <person name="Wu H."/>
            <person name="Zhang J."/>
            <person name="Pan Z."/>
            <person name="Zhao W."/>
            <person name="Li Z."/>
            <person name="Tong C."/>
        </authorList>
    </citation>
    <scope>NUCLEOTIDE SEQUENCE</scope>
    <source>
        <tissue evidence="2">Leaf</tissue>
    </source>
</reference>
<proteinExistence type="predicted"/>
<feature type="region of interest" description="Disordered" evidence="1">
    <location>
        <begin position="110"/>
        <end position="130"/>
    </location>
</feature>
<dbReference type="EMBL" id="JACEGQ020000002">
    <property type="protein sequence ID" value="KAH8515711.1"/>
    <property type="molecule type" value="Genomic_DNA"/>
</dbReference>